<reference evidence="2" key="3">
    <citation type="submission" date="2025-09" db="UniProtKB">
        <authorList>
            <consortium name="Ensembl"/>
        </authorList>
    </citation>
    <scope>IDENTIFICATION</scope>
</reference>
<name>H3ABZ8_LATCH</name>
<protein>
    <submittedName>
        <fullName evidence="2">Transmembrane protein 223</fullName>
    </submittedName>
</protein>
<dbReference type="GO" id="GO:0007399">
    <property type="term" value="P:nervous system development"/>
    <property type="evidence" value="ECO:0007669"/>
    <property type="project" value="TreeGrafter"/>
</dbReference>
<dbReference type="AlphaFoldDB" id="H3ABZ8"/>
<keyword evidence="1" id="KW-0812">Transmembrane</keyword>
<dbReference type="OMA" id="KQVSCMA"/>
<dbReference type="EMBL" id="AFYH01015700">
    <property type="status" value="NOT_ANNOTATED_CDS"/>
    <property type="molecule type" value="Genomic_DNA"/>
</dbReference>
<proteinExistence type="predicted"/>
<accession>H3ABZ8</accession>
<dbReference type="PANTHER" id="PTHR14549:SF2">
    <property type="entry name" value="TRANSMEMBRANE PROTEIN 223"/>
    <property type="match status" value="1"/>
</dbReference>
<evidence type="ECO:0000256" key="1">
    <source>
        <dbReference type="SAM" id="Phobius"/>
    </source>
</evidence>
<reference evidence="2" key="2">
    <citation type="submission" date="2025-08" db="UniProtKB">
        <authorList>
            <consortium name="Ensembl"/>
        </authorList>
    </citation>
    <scope>IDENTIFICATION</scope>
</reference>
<dbReference type="InterPro" id="IPR026100">
    <property type="entry name" value="Tmem223"/>
</dbReference>
<dbReference type="STRING" id="7897.ENSLACP00000007169"/>
<organism evidence="2 3">
    <name type="scientific">Latimeria chalumnae</name>
    <name type="common">Coelacanth</name>
    <dbReference type="NCBI Taxonomy" id="7897"/>
    <lineage>
        <taxon>Eukaryota</taxon>
        <taxon>Metazoa</taxon>
        <taxon>Chordata</taxon>
        <taxon>Craniata</taxon>
        <taxon>Vertebrata</taxon>
        <taxon>Euteleostomi</taxon>
        <taxon>Coelacanthiformes</taxon>
        <taxon>Coelacanthidae</taxon>
        <taxon>Latimeria</taxon>
    </lineage>
</organism>
<dbReference type="HOGENOM" id="CLU_099187_0_0_1"/>
<dbReference type="FunCoup" id="H3ABZ8">
    <property type="interactions" value="943"/>
</dbReference>
<dbReference type="PANTHER" id="PTHR14549">
    <property type="entry name" value="TRANSMEMBRANE PROTEIN 223"/>
    <property type="match status" value="1"/>
</dbReference>
<dbReference type="Pfam" id="PF06979">
    <property type="entry name" value="TMEM70"/>
    <property type="match status" value="1"/>
</dbReference>
<dbReference type="InterPro" id="IPR045325">
    <property type="entry name" value="TMEM70/TMEM186/TMEM223"/>
</dbReference>
<keyword evidence="3" id="KW-1185">Reference proteome</keyword>
<feature type="transmembrane region" description="Helical" evidence="1">
    <location>
        <begin position="108"/>
        <end position="128"/>
    </location>
</feature>
<feature type="transmembrane region" description="Helical" evidence="1">
    <location>
        <begin position="46"/>
        <end position="65"/>
    </location>
</feature>
<dbReference type="Proteomes" id="UP000008672">
    <property type="component" value="Unassembled WGS sequence"/>
</dbReference>
<evidence type="ECO:0000313" key="2">
    <source>
        <dbReference type="Ensembl" id="ENSLACP00000007169.1"/>
    </source>
</evidence>
<dbReference type="InParanoid" id="H3ABZ8"/>
<sequence length="214" mass="24189">VFTSWVKLGCRSSLQVRRVECGGVRRGVMSSAVSQDVLLFQHQKKVFFRLLGFFCVGQFVFWTYLAHFAFTSLKDIGYKDTVIVGEEGKKLPKLGGVSLNLGSNKWRYGFTVSCLTVGWVILAAGFIFSRRSVHKVLLHRGGQQVTFSTYYPFGTTSSFTVPLREISCMAHRGEVPSMIPVKIKGRPFYFLLDKQGQIYNAKLFDITVGTYRKL</sequence>
<dbReference type="GeneTree" id="ENSGT00390000012589"/>
<dbReference type="eggNOG" id="ENOG502S0RN">
    <property type="taxonomic scope" value="Eukaryota"/>
</dbReference>
<reference evidence="3" key="1">
    <citation type="submission" date="2011-08" db="EMBL/GenBank/DDBJ databases">
        <title>The draft genome of Latimeria chalumnae.</title>
        <authorList>
            <person name="Di Palma F."/>
            <person name="Alfoldi J."/>
            <person name="Johnson J."/>
            <person name="Berlin A."/>
            <person name="Gnerre S."/>
            <person name="Jaffe D."/>
            <person name="MacCallum I."/>
            <person name="Young S."/>
            <person name="Walker B.J."/>
            <person name="Lander E."/>
            <person name="Lindblad-Toh K."/>
        </authorList>
    </citation>
    <scope>NUCLEOTIDE SEQUENCE [LARGE SCALE GENOMIC DNA]</scope>
    <source>
        <strain evidence="3">Wild caught</strain>
    </source>
</reference>
<evidence type="ECO:0000313" key="3">
    <source>
        <dbReference type="Proteomes" id="UP000008672"/>
    </source>
</evidence>
<dbReference type="Bgee" id="ENSLACG00000006360">
    <property type="expression patterns" value="Expressed in pelvic fin and 6 other cell types or tissues"/>
</dbReference>
<gene>
    <name evidence="2" type="primary">TMEM223</name>
</gene>
<keyword evidence="1" id="KW-1133">Transmembrane helix</keyword>
<keyword evidence="1" id="KW-0472">Membrane</keyword>
<dbReference type="Ensembl" id="ENSLACT00000007228.1">
    <property type="protein sequence ID" value="ENSLACP00000007169.1"/>
    <property type="gene ID" value="ENSLACG00000006360.1"/>
</dbReference>
<dbReference type="GO" id="GO:0005739">
    <property type="term" value="C:mitochondrion"/>
    <property type="evidence" value="ECO:0007669"/>
    <property type="project" value="TreeGrafter"/>
</dbReference>